<dbReference type="AlphaFoldDB" id="A0A8H7E7N1"/>
<reference evidence="1" key="1">
    <citation type="submission" date="2020-02" db="EMBL/GenBank/DDBJ databases">
        <authorList>
            <person name="Palmer J.M."/>
        </authorList>
    </citation>
    <scope>NUCLEOTIDE SEQUENCE</scope>
    <source>
        <strain evidence="1">EPUS1.4</strain>
        <tissue evidence="1">Thallus</tissue>
    </source>
</reference>
<keyword evidence="2" id="KW-1185">Reference proteome</keyword>
<proteinExistence type="predicted"/>
<dbReference type="Proteomes" id="UP000606974">
    <property type="component" value="Unassembled WGS sequence"/>
</dbReference>
<evidence type="ECO:0000313" key="2">
    <source>
        <dbReference type="Proteomes" id="UP000606974"/>
    </source>
</evidence>
<organism evidence="1 2">
    <name type="scientific">Endocarpon pusillum</name>
    <dbReference type="NCBI Taxonomy" id="364733"/>
    <lineage>
        <taxon>Eukaryota</taxon>
        <taxon>Fungi</taxon>
        <taxon>Dikarya</taxon>
        <taxon>Ascomycota</taxon>
        <taxon>Pezizomycotina</taxon>
        <taxon>Eurotiomycetes</taxon>
        <taxon>Chaetothyriomycetidae</taxon>
        <taxon>Verrucariales</taxon>
        <taxon>Verrucariaceae</taxon>
        <taxon>Endocarpon</taxon>
    </lineage>
</organism>
<sequence length="112" mass="12748">MNDCLFLSRLSDTICINGFATDYYAPTASASSLNQVSFAALGCSMAPTVPAPPLSRSTSVVKNVVERISDVFRSPYRYEVQEIPLPHRQKVRFRWPWMDESLIDDRDLQIIY</sequence>
<evidence type="ECO:0000313" key="1">
    <source>
        <dbReference type="EMBL" id="KAF7511420.1"/>
    </source>
</evidence>
<dbReference type="EMBL" id="JAACFV010000020">
    <property type="protein sequence ID" value="KAF7511420.1"/>
    <property type="molecule type" value="Genomic_DNA"/>
</dbReference>
<protein>
    <submittedName>
        <fullName evidence="1">Uncharacterized protein</fullName>
    </submittedName>
</protein>
<comment type="caution">
    <text evidence="1">The sequence shown here is derived from an EMBL/GenBank/DDBJ whole genome shotgun (WGS) entry which is preliminary data.</text>
</comment>
<name>A0A8H7E7N1_9EURO</name>
<accession>A0A8H7E7N1</accession>
<gene>
    <name evidence="1" type="ORF">GJ744_004609</name>
</gene>